<keyword evidence="2 3" id="KW-0961">Cell wall biogenesis/degradation</keyword>
<dbReference type="HAMAP" id="MF_02071">
    <property type="entry name" value="RlpA"/>
    <property type="match status" value="1"/>
</dbReference>
<dbReference type="InterPro" id="IPR009009">
    <property type="entry name" value="RlpA-like_DPBB"/>
</dbReference>
<dbReference type="InterPro" id="IPR034718">
    <property type="entry name" value="RlpA"/>
</dbReference>
<dbReference type="SUPFAM" id="SSF50685">
    <property type="entry name" value="Barwin-like endoglucanases"/>
    <property type="match status" value="1"/>
</dbReference>
<comment type="similarity">
    <text evidence="3 4">Belongs to the RlpA family.</text>
</comment>
<dbReference type="RefSeq" id="WP_376852602.1">
    <property type="nucleotide sequence ID" value="NZ_JBHSMF010000015.1"/>
</dbReference>
<dbReference type="Proteomes" id="UP001596037">
    <property type="component" value="Unassembled WGS sequence"/>
</dbReference>
<comment type="caution">
    <text evidence="7">The sequence shown here is derived from an EMBL/GenBank/DDBJ whole genome shotgun (WGS) entry which is preliminary data.</text>
</comment>
<reference evidence="8" key="1">
    <citation type="journal article" date="2019" name="Int. J. Syst. Evol. Microbiol.">
        <title>The Global Catalogue of Microorganisms (GCM) 10K type strain sequencing project: providing services to taxonomists for standard genome sequencing and annotation.</title>
        <authorList>
            <consortium name="The Broad Institute Genomics Platform"/>
            <consortium name="The Broad Institute Genome Sequencing Center for Infectious Disease"/>
            <person name="Wu L."/>
            <person name="Ma J."/>
        </authorList>
    </citation>
    <scope>NUCLEOTIDE SEQUENCE [LARGE SCALE GENOMIC DNA]</scope>
    <source>
        <strain evidence="8">CCUG 57401</strain>
    </source>
</reference>
<name>A0ABW0NJZ6_9BURK</name>
<dbReference type="EC" id="4.2.2.-" evidence="3"/>
<dbReference type="Pfam" id="PF03330">
    <property type="entry name" value="DPBB_1"/>
    <property type="match status" value="1"/>
</dbReference>
<evidence type="ECO:0000256" key="5">
    <source>
        <dbReference type="SAM" id="MobiDB-lite"/>
    </source>
</evidence>
<feature type="compositionally biased region" description="Low complexity" evidence="5">
    <location>
        <begin position="16"/>
        <end position="41"/>
    </location>
</feature>
<protein>
    <recommendedName>
        <fullName evidence="3">Endolytic peptidoglycan transglycosylase RlpA</fullName>
        <ecNumber evidence="3">4.2.2.-</ecNumber>
    </recommendedName>
</protein>
<dbReference type="InterPro" id="IPR036908">
    <property type="entry name" value="RlpA-like_sf"/>
</dbReference>
<evidence type="ECO:0000313" key="7">
    <source>
        <dbReference type="EMBL" id="MFC5500350.1"/>
    </source>
</evidence>
<evidence type="ECO:0000256" key="4">
    <source>
        <dbReference type="RuleBase" id="RU003495"/>
    </source>
</evidence>
<evidence type="ECO:0000259" key="6">
    <source>
        <dbReference type="Pfam" id="PF03330"/>
    </source>
</evidence>
<dbReference type="NCBIfam" id="TIGR00413">
    <property type="entry name" value="rlpA"/>
    <property type="match status" value="1"/>
</dbReference>
<evidence type="ECO:0000256" key="2">
    <source>
        <dbReference type="ARBA" id="ARBA00023316"/>
    </source>
</evidence>
<proteinExistence type="inferred from homology"/>
<gene>
    <name evidence="3" type="primary">rlpA</name>
    <name evidence="7" type="ORF">ACFPOE_22600</name>
</gene>
<dbReference type="Gene3D" id="2.40.40.10">
    <property type="entry name" value="RlpA-like domain"/>
    <property type="match status" value="1"/>
</dbReference>
<keyword evidence="1 3" id="KW-0456">Lyase</keyword>
<accession>A0ABW0NJZ6</accession>
<organism evidence="7 8">
    <name type="scientific">Caenimonas terrae</name>
    <dbReference type="NCBI Taxonomy" id="696074"/>
    <lineage>
        <taxon>Bacteria</taxon>
        <taxon>Pseudomonadati</taxon>
        <taxon>Pseudomonadota</taxon>
        <taxon>Betaproteobacteria</taxon>
        <taxon>Burkholderiales</taxon>
        <taxon>Comamonadaceae</taxon>
        <taxon>Caenimonas</taxon>
    </lineage>
</organism>
<feature type="region of interest" description="Disordered" evidence="5">
    <location>
        <begin position="16"/>
        <end position="47"/>
    </location>
</feature>
<feature type="domain" description="RlpA-like protein double-psi beta-barrel" evidence="6">
    <location>
        <begin position="59"/>
        <end position="137"/>
    </location>
</feature>
<sequence>MALACACSCALAQEQQQDQPQDQLQDQLQQPAAVAAAELAGPPVPESAAPLGVVKRLETGIASWYGKQFHGRKTANGERFDMDALTAAHPKLPFGSWVRVRDLVSGRSVDVRINDRGPHIKQRVIDLSRAAARALGLGGTHQVELTLLDKHPR</sequence>
<evidence type="ECO:0000256" key="3">
    <source>
        <dbReference type="HAMAP-Rule" id="MF_02071"/>
    </source>
</evidence>
<dbReference type="PANTHER" id="PTHR34183">
    <property type="entry name" value="ENDOLYTIC PEPTIDOGLYCAN TRANSGLYCOSYLASE RLPA"/>
    <property type="match status" value="1"/>
</dbReference>
<evidence type="ECO:0000256" key="1">
    <source>
        <dbReference type="ARBA" id="ARBA00023239"/>
    </source>
</evidence>
<dbReference type="CDD" id="cd22268">
    <property type="entry name" value="DPBB_RlpA-like"/>
    <property type="match status" value="1"/>
</dbReference>
<dbReference type="PANTHER" id="PTHR34183:SF8">
    <property type="entry name" value="ENDOLYTIC PEPTIDOGLYCAN TRANSGLYCOSYLASE RLPA-RELATED"/>
    <property type="match status" value="1"/>
</dbReference>
<dbReference type="InterPro" id="IPR012997">
    <property type="entry name" value="RplA"/>
</dbReference>
<keyword evidence="8" id="KW-1185">Reference proteome</keyword>
<dbReference type="EMBL" id="JBHSMF010000015">
    <property type="protein sequence ID" value="MFC5500350.1"/>
    <property type="molecule type" value="Genomic_DNA"/>
</dbReference>
<comment type="function">
    <text evidence="3">Lytic transglycosylase with a strong preference for naked glycan strands that lack stem peptides.</text>
</comment>
<evidence type="ECO:0000313" key="8">
    <source>
        <dbReference type="Proteomes" id="UP001596037"/>
    </source>
</evidence>